<dbReference type="GO" id="GO:0008685">
    <property type="term" value="F:2-C-methyl-D-erythritol 2,4-cyclodiphosphate synthase activity"/>
    <property type="evidence" value="ECO:0007669"/>
    <property type="project" value="InterPro"/>
</dbReference>
<evidence type="ECO:0000259" key="1">
    <source>
        <dbReference type="Pfam" id="PF02542"/>
    </source>
</evidence>
<dbReference type="EMBL" id="UINC01001041">
    <property type="protein sequence ID" value="SUZ68716.1"/>
    <property type="molecule type" value="Genomic_DNA"/>
</dbReference>
<dbReference type="PANTHER" id="PTHR43181:SF1">
    <property type="entry name" value="2-C-METHYL-D-ERYTHRITOL 2,4-CYCLODIPHOSPHATE SYNTHASE, CHLOROPLASTIC"/>
    <property type="match status" value="1"/>
</dbReference>
<feature type="domain" description="2-C-methyl-D-erythritol 2,4-cyclodiphosphate synthase" evidence="1">
    <location>
        <begin position="2"/>
        <end position="155"/>
    </location>
</feature>
<sequence>MIRTGIGYDVHQLAEGKTLIIGGVEIPAPFGSVGHSDGDGLIHALVDALLGAAALGDIGQFFPSEDDTWQGASSNHFLADSVKRVREAGFEICNVDTTIILQEPKLAGFISQMKYNIAYSMQIDESLISIKATTTDHLGVIGAGKGWAAQAVATLCKADGSCCS</sequence>
<dbReference type="InterPro" id="IPR003526">
    <property type="entry name" value="MECDP_synthase"/>
</dbReference>
<dbReference type="SUPFAM" id="SSF69765">
    <property type="entry name" value="IpsF-like"/>
    <property type="match status" value="1"/>
</dbReference>
<dbReference type="GO" id="GO:0016114">
    <property type="term" value="P:terpenoid biosynthetic process"/>
    <property type="evidence" value="ECO:0007669"/>
    <property type="project" value="InterPro"/>
</dbReference>
<dbReference type="NCBIfam" id="TIGR00151">
    <property type="entry name" value="ispF"/>
    <property type="match status" value="1"/>
</dbReference>
<accession>A0A381PNW4</accession>
<proteinExistence type="inferred from homology"/>
<dbReference type="AlphaFoldDB" id="A0A381PNW4"/>
<gene>
    <name evidence="2" type="ORF">METZ01_LOCUS21570</name>
</gene>
<protein>
    <recommendedName>
        <fullName evidence="1">2-C-methyl-D-erythritol 2,4-cyclodiphosphate synthase domain-containing protein</fullName>
    </recommendedName>
</protein>
<evidence type="ECO:0000313" key="2">
    <source>
        <dbReference type="EMBL" id="SUZ68716.1"/>
    </source>
</evidence>
<name>A0A381PNW4_9ZZZZ</name>
<dbReference type="Pfam" id="PF02542">
    <property type="entry name" value="YgbB"/>
    <property type="match status" value="1"/>
</dbReference>
<dbReference type="Gene3D" id="3.30.1330.50">
    <property type="entry name" value="2-C-methyl-D-erythritol 2,4-cyclodiphosphate synthase"/>
    <property type="match status" value="1"/>
</dbReference>
<dbReference type="HAMAP" id="MF_00107">
    <property type="entry name" value="IspF"/>
    <property type="match status" value="1"/>
</dbReference>
<dbReference type="CDD" id="cd00554">
    <property type="entry name" value="MECDP_synthase"/>
    <property type="match status" value="1"/>
</dbReference>
<dbReference type="InterPro" id="IPR036571">
    <property type="entry name" value="MECDP_synthase_sf"/>
</dbReference>
<dbReference type="PANTHER" id="PTHR43181">
    <property type="entry name" value="2-C-METHYL-D-ERYTHRITOL 2,4-CYCLODIPHOSPHATE SYNTHASE, CHLOROPLASTIC"/>
    <property type="match status" value="1"/>
</dbReference>
<reference evidence="2" key="1">
    <citation type="submission" date="2018-05" db="EMBL/GenBank/DDBJ databases">
        <authorList>
            <person name="Lanie J.A."/>
            <person name="Ng W.-L."/>
            <person name="Kazmierczak K.M."/>
            <person name="Andrzejewski T.M."/>
            <person name="Davidsen T.M."/>
            <person name="Wayne K.J."/>
            <person name="Tettelin H."/>
            <person name="Glass J.I."/>
            <person name="Rusch D."/>
            <person name="Podicherti R."/>
            <person name="Tsui H.-C.T."/>
            <person name="Winkler M.E."/>
        </authorList>
    </citation>
    <scope>NUCLEOTIDE SEQUENCE</scope>
</reference>
<organism evidence="2">
    <name type="scientific">marine metagenome</name>
    <dbReference type="NCBI Taxonomy" id="408172"/>
    <lineage>
        <taxon>unclassified sequences</taxon>
        <taxon>metagenomes</taxon>
        <taxon>ecological metagenomes</taxon>
    </lineage>
</organism>